<dbReference type="Gramene" id="Pp3c8_15930V3.1">
    <property type="protein sequence ID" value="PAC:32965759.CDS.1"/>
    <property type="gene ID" value="Pp3c8_15930"/>
</dbReference>
<reference evidence="1 3" key="1">
    <citation type="journal article" date="2008" name="Science">
        <title>The Physcomitrella genome reveals evolutionary insights into the conquest of land by plants.</title>
        <authorList>
            <person name="Rensing S."/>
            <person name="Lang D."/>
            <person name="Zimmer A."/>
            <person name="Terry A."/>
            <person name="Salamov A."/>
            <person name="Shapiro H."/>
            <person name="Nishiyama T."/>
            <person name="Perroud P.-F."/>
            <person name="Lindquist E."/>
            <person name="Kamisugi Y."/>
            <person name="Tanahashi T."/>
            <person name="Sakakibara K."/>
            <person name="Fujita T."/>
            <person name="Oishi K."/>
            <person name="Shin-I T."/>
            <person name="Kuroki Y."/>
            <person name="Toyoda A."/>
            <person name="Suzuki Y."/>
            <person name="Hashimoto A."/>
            <person name="Yamaguchi K."/>
            <person name="Sugano A."/>
            <person name="Kohara Y."/>
            <person name="Fujiyama A."/>
            <person name="Anterola A."/>
            <person name="Aoki S."/>
            <person name="Ashton N."/>
            <person name="Barbazuk W.B."/>
            <person name="Barker E."/>
            <person name="Bennetzen J."/>
            <person name="Bezanilla M."/>
            <person name="Blankenship R."/>
            <person name="Cho S.H."/>
            <person name="Dutcher S."/>
            <person name="Estelle M."/>
            <person name="Fawcett J.A."/>
            <person name="Gundlach H."/>
            <person name="Hanada K."/>
            <person name="Heyl A."/>
            <person name="Hicks K.A."/>
            <person name="Hugh J."/>
            <person name="Lohr M."/>
            <person name="Mayer K."/>
            <person name="Melkozernov A."/>
            <person name="Murata T."/>
            <person name="Nelson D."/>
            <person name="Pils B."/>
            <person name="Prigge M."/>
            <person name="Reiss B."/>
            <person name="Renner T."/>
            <person name="Rombauts S."/>
            <person name="Rushton P."/>
            <person name="Sanderfoot A."/>
            <person name="Schween G."/>
            <person name="Shiu S.-H."/>
            <person name="Stueber K."/>
            <person name="Theodoulou F.L."/>
            <person name="Tu H."/>
            <person name="Van de Peer Y."/>
            <person name="Verrier P.J."/>
            <person name="Waters E."/>
            <person name="Wood A."/>
            <person name="Yang L."/>
            <person name="Cove D."/>
            <person name="Cuming A."/>
            <person name="Hasebe M."/>
            <person name="Lucas S."/>
            <person name="Mishler D.B."/>
            <person name="Reski R."/>
            <person name="Grigoriev I."/>
            <person name="Quatrano R.S."/>
            <person name="Boore J.L."/>
        </authorList>
    </citation>
    <scope>NUCLEOTIDE SEQUENCE [LARGE SCALE GENOMIC DNA]</scope>
    <source>
        <strain evidence="2 3">cv. Gransden 2004</strain>
    </source>
</reference>
<dbReference type="InParanoid" id="A0A2K1K7G1"/>
<dbReference type="Proteomes" id="UP000006727">
    <property type="component" value="Chromosome 8"/>
</dbReference>
<keyword evidence="3" id="KW-1185">Reference proteome</keyword>
<accession>A0A2K1K7G1</accession>
<name>A0A2K1K7G1_PHYPA</name>
<dbReference type="EnsemblPlants" id="Pp3c8_15930V3.1">
    <property type="protein sequence ID" value="PAC:32965759.CDS.1"/>
    <property type="gene ID" value="Pp3c8_15930"/>
</dbReference>
<evidence type="ECO:0008006" key="4">
    <source>
        <dbReference type="Google" id="ProtNLM"/>
    </source>
</evidence>
<protein>
    <recommendedName>
        <fullName evidence="4">GAG-pre-integrase domain-containing protein</fullName>
    </recommendedName>
</protein>
<reference evidence="1 3" key="2">
    <citation type="journal article" date="2018" name="Plant J.">
        <title>The Physcomitrella patens chromosome-scale assembly reveals moss genome structure and evolution.</title>
        <authorList>
            <person name="Lang D."/>
            <person name="Ullrich K.K."/>
            <person name="Murat F."/>
            <person name="Fuchs J."/>
            <person name="Jenkins J."/>
            <person name="Haas F.B."/>
            <person name="Piednoel M."/>
            <person name="Gundlach H."/>
            <person name="Van Bel M."/>
            <person name="Meyberg R."/>
            <person name="Vives C."/>
            <person name="Morata J."/>
            <person name="Symeonidi A."/>
            <person name="Hiss M."/>
            <person name="Muchero W."/>
            <person name="Kamisugi Y."/>
            <person name="Saleh O."/>
            <person name="Blanc G."/>
            <person name="Decker E.L."/>
            <person name="van Gessel N."/>
            <person name="Grimwood J."/>
            <person name="Hayes R.D."/>
            <person name="Graham S.W."/>
            <person name="Gunter L.E."/>
            <person name="McDaniel S.F."/>
            <person name="Hoernstein S.N.W."/>
            <person name="Larsson A."/>
            <person name="Li F.W."/>
            <person name="Perroud P.F."/>
            <person name="Phillips J."/>
            <person name="Ranjan P."/>
            <person name="Rokshar D.S."/>
            <person name="Rothfels C.J."/>
            <person name="Schneider L."/>
            <person name="Shu S."/>
            <person name="Stevenson D.W."/>
            <person name="Thummler F."/>
            <person name="Tillich M."/>
            <person name="Villarreal Aguilar J.C."/>
            <person name="Widiez T."/>
            <person name="Wong G.K."/>
            <person name="Wymore A."/>
            <person name="Zhang Y."/>
            <person name="Zimmer A.D."/>
            <person name="Quatrano R.S."/>
            <person name="Mayer K.F.X."/>
            <person name="Goodstein D."/>
            <person name="Casacuberta J.M."/>
            <person name="Vandepoele K."/>
            <person name="Reski R."/>
            <person name="Cuming A.C."/>
            <person name="Tuskan G.A."/>
            <person name="Maumus F."/>
            <person name="Salse J."/>
            <person name="Schmutz J."/>
            <person name="Rensing S.A."/>
        </authorList>
    </citation>
    <scope>NUCLEOTIDE SEQUENCE [LARGE SCALE GENOMIC DNA]</scope>
    <source>
        <strain evidence="2 3">cv. Gransden 2004</strain>
    </source>
</reference>
<organism evidence="1">
    <name type="scientific">Physcomitrium patens</name>
    <name type="common">Spreading-leaved earth moss</name>
    <name type="synonym">Physcomitrella patens</name>
    <dbReference type="NCBI Taxonomy" id="3218"/>
    <lineage>
        <taxon>Eukaryota</taxon>
        <taxon>Viridiplantae</taxon>
        <taxon>Streptophyta</taxon>
        <taxon>Embryophyta</taxon>
        <taxon>Bryophyta</taxon>
        <taxon>Bryophytina</taxon>
        <taxon>Bryopsida</taxon>
        <taxon>Funariidae</taxon>
        <taxon>Funariales</taxon>
        <taxon>Funariaceae</taxon>
        <taxon>Physcomitrium</taxon>
    </lineage>
</organism>
<evidence type="ECO:0000313" key="1">
    <source>
        <dbReference type="EMBL" id="PNR49713.1"/>
    </source>
</evidence>
<reference evidence="2" key="3">
    <citation type="submission" date="2020-12" db="UniProtKB">
        <authorList>
            <consortium name="EnsemblPlants"/>
        </authorList>
    </citation>
    <scope>IDENTIFICATION</scope>
</reference>
<evidence type="ECO:0000313" key="2">
    <source>
        <dbReference type="EnsemblPlants" id="PAC:32965759.CDS.1"/>
    </source>
</evidence>
<dbReference type="AlphaFoldDB" id="A0A2K1K7G1"/>
<dbReference type="EMBL" id="ABEU02000008">
    <property type="protein sequence ID" value="PNR49713.1"/>
    <property type="molecule type" value="Genomic_DNA"/>
</dbReference>
<evidence type="ECO:0000313" key="3">
    <source>
        <dbReference type="Proteomes" id="UP000006727"/>
    </source>
</evidence>
<sequence>MDLKFKEYASISIFCTDESTIKFIHNFIFHQCIKQISLHHHYTREKVKSKGIQVSLKSSHKQLVDLSTKLLGILLFEKFRKRIHLV</sequence>
<gene>
    <name evidence="1" type="ORF">PHYPA_011609</name>
</gene>
<proteinExistence type="predicted"/>